<gene>
    <name evidence="1" type="ORF">MNBD_ALPHA04-134</name>
</gene>
<dbReference type="GO" id="GO:0032298">
    <property type="term" value="P:positive regulation of DNA-templated DNA replication initiation"/>
    <property type="evidence" value="ECO:0007669"/>
    <property type="project" value="TreeGrafter"/>
</dbReference>
<evidence type="ECO:0000313" key="1">
    <source>
        <dbReference type="EMBL" id="VAV94386.1"/>
    </source>
</evidence>
<dbReference type="InterPro" id="IPR007459">
    <property type="entry name" value="DNA_pol3_chi"/>
</dbReference>
<sequence length="145" mass="16267">MQVDFYHLTRDPAEKLAPMLASKSLDAGNRVLLVSQDEALCAALSDALWQQGATSFLAHDFAGSDNESAQPILISDQCQAANNAKYIVLTDGEWRDETLGFERAFFLFTPQHIDEARTAWRMLSAMEDVTPRYWKQDGGRWVEGP</sequence>
<protein>
    <submittedName>
        <fullName evidence="1">DNA polymerase III chi subunit</fullName>
        <ecNumber evidence="1">2.7.7.7</ecNumber>
    </submittedName>
</protein>
<dbReference type="PANTHER" id="PTHR38767">
    <property type="entry name" value="DNA POLYMERASE III SUBUNIT CHI"/>
    <property type="match status" value="1"/>
</dbReference>
<dbReference type="InterPro" id="IPR036768">
    <property type="entry name" value="PolIII_chi_sf"/>
</dbReference>
<dbReference type="Gene3D" id="3.40.50.10110">
    <property type="entry name" value="DNA polymerase III subunit chi"/>
    <property type="match status" value="1"/>
</dbReference>
<dbReference type="GO" id="GO:0006260">
    <property type="term" value="P:DNA replication"/>
    <property type="evidence" value="ECO:0007669"/>
    <property type="project" value="InterPro"/>
</dbReference>
<keyword evidence="1" id="KW-0548">Nucleotidyltransferase</keyword>
<reference evidence="1" key="1">
    <citation type="submission" date="2018-06" db="EMBL/GenBank/DDBJ databases">
        <authorList>
            <person name="Zhirakovskaya E."/>
        </authorList>
    </citation>
    <scope>NUCLEOTIDE SEQUENCE</scope>
</reference>
<name>A0A3B0S0M8_9ZZZZ</name>
<dbReference type="GO" id="GO:0003677">
    <property type="term" value="F:DNA binding"/>
    <property type="evidence" value="ECO:0007669"/>
    <property type="project" value="InterPro"/>
</dbReference>
<accession>A0A3B0S0M8</accession>
<dbReference type="SUPFAM" id="SSF102400">
    <property type="entry name" value="DNA polymerase III chi subunit"/>
    <property type="match status" value="1"/>
</dbReference>
<dbReference type="GO" id="GO:0003887">
    <property type="term" value="F:DNA-directed DNA polymerase activity"/>
    <property type="evidence" value="ECO:0007669"/>
    <property type="project" value="UniProtKB-EC"/>
</dbReference>
<dbReference type="EC" id="2.7.7.7" evidence="1"/>
<organism evidence="1">
    <name type="scientific">hydrothermal vent metagenome</name>
    <dbReference type="NCBI Taxonomy" id="652676"/>
    <lineage>
        <taxon>unclassified sequences</taxon>
        <taxon>metagenomes</taxon>
        <taxon>ecological metagenomes</taxon>
    </lineage>
</organism>
<proteinExistence type="predicted"/>
<dbReference type="Pfam" id="PF04364">
    <property type="entry name" value="DNA_pol3_chi"/>
    <property type="match status" value="1"/>
</dbReference>
<dbReference type="PANTHER" id="PTHR38767:SF1">
    <property type="entry name" value="DNA POLYMERASE III SUBUNIT CHI"/>
    <property type="match status" value="1"/>
</dbReference>
<dbReference type="AlphaFoldDB" id="A0A3B0S0M8"/>
<dbReference type="EMBL" id="UOEF01000184">
    <property type="protein sequence ID" value="VAV94386.1"/>
    <property type="molecule type" value="Genomic_DNA"/>
</dbReference>
<keyword evidence="1" id="KW-0808">Transferase</keyword>